<dbReference type="Proteomes" id="UP001219956">
    <property type="component" value="Unassembled WGS sequence"/>
</dbReference>
<sequence length="144" mass="15394">MRTARLLFLALAISLPVLAADSGQLYKDPSCGCCGKWATHMRANKLALQSQDRSDMAQLKDRLGVPASLRSCHTAQIGGYTIEGHVPAAMVQQLLRDRPAIAGLAVAGMPQGSPGMETGIRDSYQVMAFTRAGRQYVYATIKGG</sequence>
<feature type="chain" id="PRO_5045682618" evidence="1">
    <location>
        <begin position="20"/>
        <end position="144"/>
    </location>
</feature>
<dbReference type="InterPro" id="IPR007332">
    <property type="entry name" value="DUF411"/>
</dbReference>
<evidence type="ECO:0000313" key="2">
    <source>
        <dbReference type="EMBL" id="MDC7716001.1"/>
    </source>
</evidence>
<comment type="caution">
    <text evidence="2">The sequence shown here is derived from an EMBL/GenBank/DDBJ whole genome shotgun (WGS) entry which is preliminary data.</text>
</comment>
<dbReference type="EMBL" id="JAQQLF010000002">
    <property type="protein sequence ID" value="MDC7716001.1"/>
    <property type="molecule type" value="Genomic_DNA"/>
</dbReference>
<keyword evidence="1" id="KW-0732">Signal</keyword>
<evidence type="ECO:0000313" key="3">
    <source>
        <dbReference type="Proteomes" id="UP001219956"/>
    </source>
</evidence>
<name>A0ABT5IUX9_9NEIS</name>
<keyword evidence="3" id="KW-1185">Reference proteome</keyword>
<evidence type="ECO:0000256" key="1">
    <source>
        <dbReference type="SAM" id="SignalP"/>
    </source>
</evidence>
<gene>
    <name evidence="2" type="ORF">PQU95_02030</name>
</gene>
<proteinExistence type="predicted"/>
<protein>
    <submittedName>
        <fullName evidence="2">DUF411 domain-containing protein</fullName>
    </submittedName>
</protein>
<accession>A0ABT5IUX9</accession>
<feature type="signal peptide" evidence="1">
    <location>
        <begin position="1"/>
        <end position="19"/>
    </location>
</feature>
<organism evidence="2 3">
    <name type="scientific">Vogesella aquatica</name>
    <dbReference type="NCBI Taxonomy" id="2984206"/>
    <lineage>
        <taxon>Bacteria</taxon>
        <taxon>Pseudomonadati</taxon>
        <taxon>Pseudomonadota</taxon>
        <taxon>Betaproteobacteria</taxon>
        <taxon>Neisseriales</taxon>
        <taxon>Chromobacteriaceae</taxon>
        <taxon>Vogesella</taxon>
    </lineage>
</organism>
<dbReference type="Pfam" id="PF04214">
    <property type="entry name" value="DUF411"/>
    <property type="match status" value="1"/>
</dbReference>
<dbReference type="RefSeq" id="WP_272750451.1">
    <property type="nucleotide sequence ID" value="NZ_JAQQLF010000002.1"/>
</dbReference>
<reference evidence="2 3" key="1">
    <citation type="submission" date="2023-01" db="EMBL/GenBank/DDBJ databases">
        <title>Novel species of the genus Vogesella isolated from rivers.</title>
        <authorList>
            <person name="Lu H."/>
        </authorList>
    </citation>
    <scope>NUCLEOTIDE SEQUENCE [LARGE SCALE GENOMIC DNA]</scope>
    <source>
        <strain evidence="2 3">DC21W</strain>
    </source>
</reference>